<dbReference type="Gene3D" id="1.20.1070.10">
    <property type="entry name" value="Rhodopsin 7-helix transmembrane proteins"/>
    <property type="match status" value="1"/>
</dbReference>
<feature type="region of interest" description="Disordered" evidence="7">
    <location>
        <begin position="710"/>
        <end position="752"/>
    </location>
</feature>
<dbReference type="SMART" id="SM00303">
    <property type="entry name" value="GPS"/>
    <property type="match status" value="1"/>
</dbReference>
<dbReference type="InterPro" id="IPR017983">
    <property type="entry name" value="GPCR_2_secretin-like_CS"/>
</dbReference>
<evidence type="ECO:0000256" key="8">
    <source>
        <dbReference type="SAM" id="Phobius"/>
    </source>
</evidence>
<keyword evidence="4 8" id="KW-1133">Transmembrane helix</keyword>
<dbReference type="InterPro" id="IPR017981">
    <property type="entry name" value="GPCR_2-like_7TM"/>
</dbReference>
<keyword evidence="3" id="KW-0732">Signal</keyword>
<keyword evidence="6" id="KW-1015">Disulfide bond</keyword>
<gene>
    <name evidence="12" type="primary">LOC111084898</name>
</gene>
<dbReference type="PROSITE" id="PS50261">
    <property type="entry name" value="G_PROTEIN_RECEP_F2_4"/>
    <property type="match status" value="1"/>
</dbReference>
<dbReference type="Proteomes" id="UP000694941">
    <property type="component" value="Unplaced"/>
</dbReference>
<reference evidence="12" key="1">
    <citation type="submission" date="2025-08" db="UniProtKB">
        <authorList>
            <consortium name="RefSeq"/>
        </authorList>
    </citation>
    <scope>IDENTIFICATION</scope>
    <source>
        <tissue evidence="12">Muscle</tissue>
    </source>
</reference>
<feature type="compositionally biased region" description="Low complexity" evidence="7">
    <location>
        <begin position="718"/>
        <end position="748"/>
    </location>
</feature>
<dbReference type="PANTHER" id="PTHR12011:SF347">
    <property type="entry name" value="FI21270P1-RELATED"/>
    <property type="match status" value="1"/>
</dbReference>
<dbReference type="InterPro" id="IPR000203">
    <property type="entry name" value="GPS"/>
</dbReference>
<organism evidence="11 12">
    <name type="scientific">Limulus polyphemus</name>
    <name type="common">Atlantic horseshoe crab</name>
    <dbReference type="NCBI Taxonomy" id="6850"/>
    <lineage>
        <taxon>Eukaryota</taxon>
        <taxon>Metazoa</taxon>
        <taxon>Ecdysozoa</taxon>
        <taxon>Arthropoda</taxon>
        <taxon>Chelicerata</taxon>
        <taxon>Merostomata</taxon>
        <taxon>Xiphosura</taxon>
        <taxon>Limulidae</taxon>
        <taxon>Limulus</taxon>
    </lineage>
</organism>
<feature type="domain" description="GAIN-B" evidence="9">
    <location>
        <begin position="11"/>
        <end position="195"/>
    </location>
</feature>
<feature type="transmembrane region" description="Helical" evidence="8">
    <location>
        <begin position="273"/>
        <end position="297"/>
    </location>
</feature>
<name>A0ABM1S0F1_LIMPO</name>
<dbReference type="RefSeq" id="XP_022237106.1">
    <property type="nucleotide sequence ID" value="XM_022381398.1"/>
</dbReference>
<dbReference type="InterPro" id="IPR000832">
    <property type="entry name" value="GPCR_2_secretin-like"/>
</dbReference>
<dbReference type="InterPro" id="IPR057244">
    <property type="entry name" value="GAIN_B"/>
</dbReference>
<evidence type="ECO:0000259" key="10">
    <source>
        <dbReference type="PROSITE" id="PS50261"/>
    </source>
</evidence>
<evidence type="ECO:0000256" key="2">
    <source>
        <dbReference type="ARBA" id="ARBA00022692"/>
    </source>
</evidence>
<feature type="region of interest" description="Disordered" evidence="7">
    <location>
        <begin position="660"/>
        <end position="682"/>
    </location>
</feature>
<protein>
    <submittedName>
        <fullName evidence="12">Adhesion G protein-coupled receptor L1-like isoform X1</fullName>
    </submittedName>
</protein>
<dbReference type="PROSITE" id="PS00650">
    <property type="entry name" value="G_PROTEIN_RECEP_F2_2"/>
    <property type="match status" value="1"/>
</dbReference>
<evidence type="ECO:0000259" key="9">
    <source>
        <dbReference type="PROSITE" id="PS50221"/>
    </source>
</evidence>
<feature type="transmembrane region" description="Helical" evidence="8">
    <location>
        <begin position="349"/>
        <end position="374"/>
    </location>
</feature>
<dbReference type="PRINTS" id="PR00249">
    <property type="entry name" value="GPCRSECRETIN"/>
</dbReference>
<evidence type="ECO:0000256" key="4">
    <source>
        <dbReference type="ARBA" id="ARBA00022989"/>
    </source>
</evidence>
<evidence type="ECO:0000256" key="5">
    <source>
        <dbReference type="ARBA" id="ARBA00023136"/>
    </source>
</evidence>
<dbReference type="PROSITE" id="PS50221">
    <property type="entry name" value="GAIN_B"/>
    <property type="match status" value="1"/>
</dbReference>
<evidence type="ECO:0000256" key="3">
    <source>
        <dbReference type="ARBA" id="ARBA00022729"/>
    </source>
</evidence>
<dbReference type="Pfam" id="PF00002">
    <property type="entry name" value="7tm_2"/>
    <property type="match status" value="1"/>
</dbReference>
<dbReference type="InterPro" id="IPR046338">
    <property type="entry name" value="GAIN_dom_sf"/>
</dbReference>
<evidence type="ECO:0000256" key="6">
    <source>
        <dbReference type="ARBA" id="ARBA00023157"/>
    </source>
</evidence>
<dbReference type="GeneID" id="111084898"/>
<dbReference type="Gene3D" id="2.60.220.50">
    <property type="match status" value="1"/>
</dbReference>
<evidence type="ECO:0000313" key="12">
    <source>
        <dbReference type="RefSeq" id="XP_022237106.1"/>
    </source>
</evidence>
<evidence type="ECO:0000256" key="1">
    <source>
        <dbReference type="ARBA" id="ARBA00004141"/>
    </source>
</evidence>
<feature type="transmembrane region" description="Helical" evidence="8">
    <location>
        <begin position="201"/>
        <end position="226"/>
    </location>
</feature>
<keyword evidence="11" id="KW-1185">Reference proteome</keyword>
<evidence type="ECO:0000313" key="11">
    <source>
        <dbReference type="Proteomes" id="UP000694941"/>
    </source>
</evidence>
<sequence>MVACQHPFFQERWSRAENNILISIRLVETWSITTVKFPLREDVVGTSWIPIHDVILLPAQALVGSGRSGRVEIVFVAYKNIQDFISPEDHFSVSTNFDDTQNSMVVNKTQIINSRVLSASIDRYRMVRLHQPVTIILKHLQEENVTNPQCVYLEFSTRHWSAEGCWIIETNKSHTKCSCNHLTNFALIMDISPNKIEKDNLLTVEIVTIVGCGIAIFFLLVTFVTLHFIRGVKDDRHVIQKNTCFCLVVSEVVFIGGIDKVMSRVICGVVAGLLHYLFLTAFMWMFLESLQLLLMSLEKKNYNGTARRRWRWYYCSGYGLPIISVGVCAIINPQTYGTKSYCWLEIDNFIIFGFVGPALVCVLVSFTFLCIVTARVCRKIDRSLTCKNKEQSKFVNLRSWCRHSVCILILLSLTLGLAQWFLLWKTSLTGYLFTTVNSIQGLFIFILFCLRNSKVRKELMKARCCSRWLTDCCRKPHSGQSNLYVHTNGQMTLPPPNAISGHHTVGTLVLPTPSTVSSLSLAQGLWRSIKEQQKENQVDIMDATTPDLPFIPMVGFRAHDHVVRNTRLGNKFGLCSELNSENGYFCSSFSTSRKYSDREQELRNEATSSVYYFRPNHKYETIDQEFTINNYRLRPRVEPECDNEFGLLAACDIAIENPSKHRPMKQHESGPENAAKSALSVALTSSTRSRNLSLFRDGYLRPHVAYSGINSPTESERSFSSLVNDQSSVSLSSSSSSPHKSSSNSPSHETGAENKLLQSLPNLETSEEYGFSTFSNVLKFPSDNTALNCNFRVESDITQPMES</sequence>
<keyword evidence="2 8" id="KW-0812">Transmembrane</keyword>
<accession>A0ABM1S0F1</accession>
<dbReference type="PANTHER" id="PTHR12011">
    <property type="entry name" value="ADHESION G-PROTEIN COUPLED RECEPTOR"/>
    <property type="match status" value="1"/>
</dbReference>
<feature type="transmembrane region" description="Helical" evidence="8">
    <location>
        <begin position="428"/>
        <end position="450"/>
    </location>
</feature>
<dbReference type="Pfam" id="PF01825">
    <property type="entry name" value="GPS"/>
    <property type="match status" value="1"/>
</dbReference>
<evidence type="ECO:0000256" key="7">
    <source>
        <dbReference type="SAM" id="MobiDB-lite"/>
    </source>
</evidence>
<feature type="transmembrane region" description="Helical" evidence="8">
    <location>
        <begin position="400"/>
        <end position="422"/>
    </location>
</feature>
<proteinExistence type="predicted"/>
<feature type="domain" description="G-protein coupled receptors family 2 profile 2" evidence="10">
    <location>
        <begin position="204"/>
        <end position="452"/>
    </location>
</feature>
<keyword evidence="5 8" id="KW-0472">Membrane</keyword>
<comment type="subcellular location">
    <subcellularLocation>
        <location evidence="1">Membrane</location>
        <topology evidence="1">Multi-pass membrane protein</topology>
    </subcellularLocation>
</comment>